<proteinExistence type="predicted"/>
<feature type="signal peptide" evidence="2">
    <location>
        <begin position="1"/>
        <end position="17"/>
    </location>
</feature>
<dbReference type="HOGENOM" id="CLU_055662_0_0_1"/>
<gene>
    <name evidence="3" type="ORF">BBAD15_g11055</name>
</gene>
<comment type="caution">
    <text evidence="3">The sequence shown here is derived from an EMBL/GenBank/DDBJ whole genome shotgun (WGS) entry which is preliminary data.</text>
</comment>
<sequence length="356" mass="38893">MKLSIRLVTLLAGMAAGSPFDKRQTDPEAEQSQLKDYCAKSGLQAGIIKPIGEEADRHFMGTCLRNKDDFRLEDGPSLEDNLAFCGKLGKGFGGSAVPDDTGDYTIWCKGEPVGTGDAAADEETSMRLFNEIISESKDGKGKIDGEKVQHRLQALAKDAPGTVTGMYNALNARPSTAKTFAGLGGSATTVAGTASLLHSFIMSNVEKGGLIGPETGAGRWLRINPFYGSAGTQPSPFGIGGAVSIDGDTDTHLCVPFKDESRWYWSTDVTRCKSWHDRKECDTSYAYDAATKIGKEHKKSCDEERWKKEDEEKAKKKKEEEERKKKEEEAERNMKELTSWAKQSWDGFYKGLTGSG</sequence>
<feature type="compositionally biased region" description="Basic and acidic residues" evidence="1">
    <location>
        <begin position="299"/>
        <end position="335"/>
    </location>
</feature>
<accession>A0A0A2V7A0</accession>
<dbReference type="eggNOG" id="ENOG502T4D4">
    <property type="taxonomic scope" value="Eukaryota"/>
</dbReference>
<feature type="region of interest" description="Disordered" evidence="1">
    <location>
        <begin position="298"/>
        <end position="336"/>
    </location>
</feature>
<dbReference type="EMBL" id="ANFO01001178">
    <property type="protein sequence ID" value="KGQ03706.1"/>
    <property type="molecule type" value="Genomic_DNA"/>
</dbReference>
<dbReference type="Proteomes" id="UP000030106">
    <property type="component" value="Unassembled WGS sequence"/>
</dbReference>
<keyword evidence="2" id="KW-0732">Signal</keyword>
<evidence type="ECO:0000313" key="3">
    <source>
        <dbReference type="EMBL" id="KGQ03706.1"/>
    </source>
</evidence>
<dbReference type="AlphaFoldDB" id="A0A0A2V7A0"/>
<feature type="chain" id="PRO_5002006624" evidence="2">
    <location>
        <begin position="18"/>
        <end position="356"/>
    </location>
</feature>
<protein>
    <submittedName>
        <fullName evidence="3">Uncharacterized protein</fullName>
    </submittedName>
</protein>
<dbReference type="OrthoDB" id="4936583at2759"/>
<organism evidence="3 4">
    <name type="scientific">Beauveria bassiana D1-5</name>
    <dbReference type="NCBI Taxonomy" id="1245745"/>
    <lineage>
        <taxon>Eukaryota</taxon>
        <taxon>Fungi</taxon>
        <taxon>Dikarya</taxon>
        <taxon>Ascomycota</taxon>
        <taxon>Pezizomycotina</taxon>
        <taxon>Sordariomycetes</taxon>
        <taxon>Hypocreomycetidae</taxon>
        <taxon>Hypocreales</taxon>
        <taxon>Cordycipitaceae</taxon>
        <taxon>Beauveria</taxon>
    </lineage>
</organism>
<evidence type="ECO:0000256" key="2">
    <source>
        <dbReference type="SAM" id="SignalP"/>
    </source>
</evidence>
<evidence type="ECO:0000256" key="1">
    <source>
        <dbReference type="SAM" id="MobiDB-lite"/>
    </source>
</evidence>
<name>A0A0A2V7A0_BEABA</name>
<reference evidence="3 4" key="1">
    <citation type="submission" date="2012-10" db="EMBL/GenBank/DDBJ databases">
        <title>Genome sequencing and analysis of entomopathogenic fungi Beauveria bassiana D1-5.</title>
        <authorList>
            <person name="Li Q."/>
            <person name="Wang L."/>
            <person name="Zhang Z."/>
            <person name="Wang Q."/>
            <person name="Ren J."/>
            <person name="Wang M."/>
            <person name="Xu W."/>
            <person name="Wang J."/>
            <person name="Lu Y."/>
            <person name="Du Q."/>
            <person name="Sun Z."/>
        </authorList>
    </citation>
    <scope>NUCLEOTIDE SEQUENCE [LARGE SCALE GENOMIC DNA]</scope>
    <source>
        <strain evidence="3 4">D1-5</strain>
    </source>
</reference>
<evidence type="ECO:0000313" key="4">
    <source>
        <dbReference type="Proteomes" id="UP000030106"/>
    </source>
</evidence>